<evidence type="ECO:0000256" key="1">
    <source>
        <dbReference type="SAM" id="MobiDB-lite"/>
    </source>
</evidence>
<feature type="region of interest" description="Disordered" evidence="1">
    <location>
        <begin position="1"/>
        <end position="33"/>
    </location>
</feature>
<organism evidence="2 3">
    <name type="scientific">Chiloscyllium punctatum</name>
    <name type="common">Brownbanded bambooshark</name>
    <name type="synonym">Hemiscyllium punctatum</name>
    <dbReference type="NCBI Taxonomy" id="137246"/>
    <lineage>
        <taxon>Eukaryota</taxon>
        <taxon>Metazoa</taxon>
        <taxon>Chordata</taxon>
        <taxon>Craniata</taxon>
        <taxon>Vertebrata</taxon>
        <taxon>Chondrichthyes</taxon>
        <taxon>Elasmobranchii</taxon>
        <taxon>Galeomorphii</taxon>
        <taxon>Galeoidea</taxon>
        <taxon>Orectolobiformes</taxon>
        <taxon>Hemiscylliidae</taxon>
        <taxon>Chiloscyllium</taxon>
    </lineage>
</organism>
<gene>
    <name evidence="2" type="ORF">chiPu_0023915</name>
</gene>
<proteinExistence type="predicted"/>
<dbReference type="AlphaFoldDB" id="A0A401TAA0"/>
<accession>A0A401TAA0</accession>
<reference evidence="2 3" key="1">
    <citation type="journal article" date="2018" name="Nat. Ecol. Evol.">
        <title>Shark genomes provide insights into elasmobranch evolution and the origin of vertebrates.</title>
        <authorList>
            <person name="Hara Y"/>
            <person name="Yamaguchi K"/>
            <person name="Onimaru K"/>
            <person name="Kadota M"/>
            <person name="Koyanagi M"/>
            <person name="Keeley SD"/>
            <person name="Tatsumi K"/>
            <person name="Tanaka K"/>
            <person name="Motone F"/>
            <person name="Kageyama Y"/>
            <person name="Nozu R"/>
            <person name="Adachi N"/>
            <person name="Nishimura O"/>
            <person name="Nakagawa R"/>
            <person name="Tanegashima C"/>
            <person name="Kiyatake I"/>
            <person name="Matsumoto R"/>
            <person name="Murakumo K"/>
            <person name="Nishida K"/>
            <person name="Terakita A"/>
            <person name="Kuratani S"/>
            <person name="Sato K"/>
            <person name="Hyodo S Kuraku.S."/>
        </authorList>
    </citation>
    <scope>NUCLEOTIDE SEQUENCE [LARGE SCALE GENOMIC DNA]</scope>
</reference>
<evidence type="ECO:0000313" key="2">
    <source>
        <dbReference type="EMBL" id="GCC39544.1"/>
    </source>
</evidence>
<feature type="compositionally biased region" description="Acidic residues" evidence="1">
    <location>
        <begin position="23"/>
        <end position="33"/>
    </location>
</feature>
<protein>
    <submittedName>
        <fullName evidence="2">Uncharacterized protein</fullName>
    </submittedName>
</protein>
<sequence>MVDDHVTWKSLAKEKEKEAALEAAEDEDDEAPV</sequence>
<feature type="non-terminal residue" evidence="2">
    <location>
        <position position="33"/>
    </location>
</feature>
<dbReference type="EMBL" id="BEZZ01029197">
    <property type="protein sequence ID" value="GCC39544.1"/>
    <property type="molecule type" value="Genomic_DNA"/>
</dbReference>
<keyword evidence="3" id="KW-1185">Reference proteome</keyword>
<dbReference type="Proteomes" id="UP000287033">
    <property type="component" value="Unassembled WGS sequence"/>
</dbReference>
<name>A0A401TAA0_CHIPU</name>
<comment type="caution">
    <text evidence="2">The sequence shown here is derived from an EMBL/GenBank/DDBJ whole genome shotgun (WGS) entry which is preliminary data.</text>
</comment>
<evidence type="ECO:0000313" key="3">
    <source>
        <dbReference type="Proteomes" id="UP000287033"/>
    </source>
</evidence>
<feature type="compositionally biased region" description="Basic and acidic residues" evidence="1">
    <location>
        <begin position="1"/>
        <end position="20"/>
    </location>
</feature>